<evidence type="ECO:0000313" key="1">
    <source>
        <dbReference type="EMBL" id="AEP29246.1"/>
    </source>
</evidence>
<dbReference type="AlphaFoldDB" id="G4QG79"/>
<dbReference type="HOGENOM" id="CLU_2861410_0_0_6"/>
<accession>G4QG79</accession>
<reference evidence="1 2" key="1">
    <citation type="journal article" date="2011" name="J. Bacteriol.">
        <title>Complete genome sequence of seawater bacterium Glaciecola nitratireducens FR1064T.</title>
        <authorList>
            <person name="Bian F."/>
            <person name="Qin Q.L."/>
            <person name="Xie B.B."/>
            <person name="Shu Y.L."/>
            <person name="Zhang X.Y."/>
            <person name="Yu Y."/>
            <person name="Chen B."/>
            <person name="Chen X.L."/>
            <person name="Zhou B.C."/>
            <person name="Zhang Y.Z."/>
        </authorList>
    </citation>
    <scope>NUCLEOTIDE SEQUENCE [LARGE SCALE GENOMIC DNA]</scope>
    <source>
        <strain evidence="2">JCM 12485 / KCTC 12276 / FR1064</strain>
    </source>
</reference>
<protein>
    <submittedName>
        <fullName evidence="1">Uncharacterized protein</fullName>
    </submittedName>
</protein>
<gene>
    <name evidence="1" type="ordered locus">GNIT_1114</name>
</gene>
<dbReference type="KEGG" id="gni:GNIT_1114"/>
<dbReference type="STRING" id="1085623.GNIT_1114"/>
<sequence length="64" mass="7283">MRKYIPLLVKLLVFMPLILLQAVISPKYKGIKADTAIFGVTGKLQSVNTINFLKSNFNRSETWI</sequence>
<organism evidence="1 2">
    <name type="scientific">Glaciecola nitratireducens (strain JCM 12485 / KCTC 12276 / FR1064)</name>
    <dbReference type="NCBI Taxonomy" id="1085623"/>
    <lineage>
        <taxon>Bacteria</taxon>
        <taxon>Pseudomonadati</taxon>
        <taxon>Pseudomonadota</taxon>
        <taxon>Gammaproteobacteria</taxon>
        <taxon>Alteromonadales</taxon>
        <taxon>Alteromonadaceae</taxon>
        <taxon>Brumicola</taxon>
    </lineage>
</organism>
<evidence type="ECO:0000313" key="2">
    <source>
        <dbReference type="Proteomes" id="UP000009282"/>
    </source>
</evidence>
<proteinExistence type="predicted"/>
<dbReference type="EMBL" id="CP003060">
    <property type="protein sequence ID" value="AEP29246.1"/>
    <property type="molecule type" value="Genomic_DNA"/>
</dbReference>
<keyword evidence="2" id="KW-1185">Reference proteome</keyword>
<name>G4QG79_GLANF</name>
<dbReference type="Proteomes" id="UP000009282">
    <property type="component" value="Chromosome"/>
</dbReference>